<evidence type="ECO:0000313" key="3">
    <source>
        <dbReference type="WBParaSite" id="HPBE_0001836501-mRNA-1"/>
    </source>
</evidence>
<reference evidence="1 2" key="1">
    <citation type="submission" date="2018-11" db="EMBL/GenBank/DDBJ databases">
        <authorList>
            <consortium name="Pathogen Informatics"/>
        </authorList>
    </citation>
    <scope>NUCLEOTIDE SEQUENCE [LARGE SCALE GENOMIC DNA]</scope>
</reference>
<name>A0A183G8X9_HELPZ</name>
<protein>
    <submittedName>
        <fullName evidence="1 3">Uncharacterized protein</fullName>
    </submittedName>
</protein>
<gene>
    <name evidence="1" type="ORF">HPBE_LOCUS18364</name>
</gene>
<evidence type="ECO:0000313" key="2">
    <source>
        <dbReference type="Proteomes" id="UP000050761"/>
    </source>
</evidence>
<reference evidence="3" key="2">
    <citation type="submission" date="2019-09" db="UniProtKB">
        <authorList>
            <consortium name="WormBaseParasite"/>
        </authorList>
    </citation>
    <scope>IDENTIFICATION</scope>
</reference>
<organism evidence="2 3">
    <name type="scientific">Heligmosomoides polygyrus</name>
    <name type="common">Parasitic roundworm</name>
    <dbReference type="NCBI Taxonomy" id="6339"/>
    <lineage>
        <taxon>Eukaryota</taxon>
        <taxon>Metazoa</taxon>
        <taxon>Ecdysozoa</taxon>
        <taxon>Nematoda</taxon>
        <taxon>Chromadorea</taxon>
        <taxon>Rhabditida</taxon>
        <taxon>Rhabditina</taxon>
        <taxon>Rhabditomorpha</taxon>
        <taxon>Strongyloidea</taxon>
        <taxon>Heligmosomidae</taxon>
        <taxon>Heligmosomoides</taxon>
    </lineage>
</organism>
<dbReference type="EMBL" id="UZAH01030641">
    <property type="protein sequence ID" value="VDP11309.1"/>
    <property type="molecule type" value="Genomic_DNA"/>
</dbReference>
<dbReference type="WBParaSite" id="HPBE_0001836501-mRNA-1">
    <property type="protein sequence ID" value="HPBE_0001836501-mRNA-1"/>
    <property type="gene ID" value="HPBE_0001836501"/>
</dbReference>
<dbReference type="Proteomes" id="UP000050761">
    <property type="component" value="Unassembled WGS sequence"/>
</dbReference>
<accession>A0A3P8EH32</accession>
<evidence type="ECO:0000313" key="1">
    <source>
        <dbReference type="EMBL" id="VDP11309.1"/>
    </source>
</evidence>
<keyword evidence="2" id="KW-1185">Reference proteome</keyword>
<dbReference type="AlphaFoldDB" id="A0A183G8X9"/>
<accession>A0A183G8X9</accession>
<sequence length="151" mass="16826">MEQARKCQNDRIWSTGVSAISAIVEHRQNQQAAMVRAEPAQTEGPFGFCRRGVRTIQDVSRRDILKVAVLPWALLHSVNAQWTFQQDAALAEEHAGVVQVQYLEIHHGCGMAAALPGSDSYGPQRVVHFGGRVCDKRHHSLESLEESLCRK</sequence>
<proteinExistence type="predicted"/>